<dbReference type="HOGENOM" id="CLU_069785_0_0_6"/>
<dbReference type="EMBL" id="AAOH01000001">
    <property type="protein sequence ID" value="EAR30746.1"/>
    <property type="molecule type" value="Genomic_DNA"/>
</dbReference>
<organism evidence="2 3">
    <name type="scientific">Pseudoalteromonas tunicata D2</name>
    <dbReference type="NCBI Taxonomy" id="87626"/>
    <lineage>
        <taxon>Bacteria</taxon>
        <taxon>Pseudomonadati</taxon>
        <taxon>Pseudomonadota</taxon>
        <taxon>Gammaproteobacteria</taxon>
        <taxon>Alteromonadales</taxon>
        <taxon>Pseudoalteromonadaceae</taxon>
        <taxon>Pseudoalteromonas</taxon>
    </lineage>
</organism>
<dbReference type="Pfam" id="PF13743">
    <property type="entry name" value="Thioredoxin_5"/>
    <property type="match status" value="1"/>
</dbReference>
<dbReference type="Gene3D" id="3.40.30.10">
    <property type="entry name" value="Glutaredoxin"/>
    <property type="match status" value="1"/>
</dbReference>
<dbReference type="Gene3D" id="1.10.472.60">
    <property type="entry name" value="putative protein disulfide isomerase domain"/>
    <property type="match status" value="1"/>
</dbReference>
<feature type="region of interest" description="Disordered" evidence="1">
    <location>
        <begin position="1"/>
        <end position="22"/>
    </location>
</feature>
<evidence type="ECO:0000313" key="2">
    <source>
        <dbReference type="EMBL" id="EAR30746.1"/>
    </source>
</evidence>
<name>A4C5B4_9GAMM</name>
<dbReference type="RefSeq" id="WP_009837044.1">
    <property type="nucleotide sequence ID" value="NZ_AAOH01000001.1"/>
</dbReference>
<reference evidence="2 3" key="1">
    <citation type="submission" date="2006-02" db="EMBL/GenBank/DDBJ databases">
        <authorList>
            <person name="Moran M.A."/>
            <person name="Kjelleberg S."/>
            <person name="Egan S."/>
            <person name="Saunders N."/>
            <person name="Thomas T."/>
            <person name="Ferriera S."/>
            <person name="Johnson J."/>
            <person name="Kravitz S."/>
            <person name="Halpern A."/>
            <person name="Remington K."/>
            <person name="Beeson K."/>
            <person name="Tran B."/>
            <person name="Rogers Y.-H."/>
            <person name="Friedman R."/>
            <person name="Venter J.C."/>
        </authorList>
    </citation>
    <scope>NUCLEOTIDE SEQUENCE [LARGE SCALE GENOMIC DNA]</scope>
    <source>
        <strain evidence="2 3">D2</strain>
    </source>
</reference>
<dbReference type="CDD" id="cd03025">
    <property type="entry name" value="DsbA_FrnE_like"/>
    <property type="match status" value="1"/>
</dbReference>
<proteinExistence type="predicted"/>
<sequence>MQCDSEQGCVLPKSQQPHSAKPSHLNAADVVFVTDPICSHCWAIEPAWRRLNCNFSFTTRYIHGGLLPSWQGFGDAGNGISGPLDVIPHWQQVAAHYQQPIDPSVWRTDPITNSYILCKAALVARQLQPHRESDFVRFMREKIFLLAINLSDEQKLLACVAEFGFDVDTFQSLLHSASISSLFLREQQEMLALGARGFPSIIFLSQFPERVVGSASYVALERALLLQNNHKVKPLQLTDEQKLLRYPSWTLKEATEVLQCANQQARELLNALNFNHSIIAQGDFWQK</sequence>
<accession>A4C5B4</accession>
<dbReference type="AlphaFoldDB" id="A4C5B4"/>
<evidence type="ECO:0000256" key="1">
    <source>
        <dbReference type="SAM" id="MobiDB-lite"/>
    </source>
</evidence>
<dbReference type="OrthoDB" id="9813770at2"/>
<dbReference type="STRING" id="87626.PTD2_04216"/>
<evidence type="ECO:0008006" key="4">
    <source>
        <dbReference type="Google" id="ProtNLM"/>
    </source>
</evidence>
<protein>
    <recommendedName>
        <fullName evidence="4">DSBA-like thioredoxin domain-containing protein</fullName>
    </recommendedName>
</protein>
<dbReference type="InterPro" id="IPR036249">
    <property type="entry name" value="Thioredoxin-like_sf"/>
</dbReference>
<dbReference type="eggNOG" id="COG2761">
    <property type="taxonomic scope" value="Bacteria"/>
</dbReference>
<dbReference type="SUPFAM" id="SSF52833">
    <property type="entry name" value="Thioredoxin-like"/>
    <property type="match status" value="1"/>
</dbReference>
<keyword evidence="3" id="KW-1185">Reference proteome</keyword>
<gene>
    <name evidence="2" type="ORF">PTD2_04216</name>
</gene>
<dbReference type="Proteomes" id="UP000006201">
    <property type="component" value="Unassembled WGS sequence"/>
</dbReference>
<evidence type="ECO:0000313" key="3">
    <source>
        <dbReference type="Proteomes" id="UP000006201"/>
    </source>
</evidence>
<comment type="caution">
    <text evidence="2">The sequence shown here is derived from an EMBL/GenBank/DDBJ whole genome shotgun (WGS) entry which is preliminary data.</text>
</comment>